<reference evidence="1 2" key="1">
    <citation type="submission" date="2019-03" db="EMBL/GenBank/DDBJ databases">
        <title>First draft genome of Liparis tanakae, snailfish: a comprehensive survey of snailfish specific genes.</title>
        <authorList>
            <person name="Kim W."/>
            <person name="Song I."/>
            <person name="Jeong J.-H."/>
            <person name="Kim D."/>
            <person name="Kim S."/>
            <person name="Ryu S."/>
            <person name="Song J.Y."/>
            <person name="Lee S.K."/>
        </authorList>
    </citation>
    <scope>NUCLEOTIDE SEQUENCE [LARGE SCALE GENOMIC DNA]</scope>
    <source>
        <tissue evidence="1">Muscle</tissue>
    </source>
</reference>
<accession>A0A4Z2HNX8</accession>
<organism evidence="1 2">
    <name type="scientific">Liparis tanakae</name>
    <name type="common">Tanaka's snailfish</name>
    <dbReference type="NCBI Taxonomy" id="230148"/>
    <lineage>
        <taxon>Eukaryota</taxon>
        <taxon>Metazoa</taxon>
        <taxon>Chordata</taxon>
        <taxon>Craniata</taxon>
        <taxon>Vertebrata</taxon>
        <taxon>Euteleostomi</taxon>
        <taxon>Actinopterygii</taxon>
        <taxon>Neopterygii</taxon>
        <taxon>Teleostei</taxon>
        <taxon>Neoteleostei</taxon>
        <taxon>Acanthomorphata</taxon>
        <taxon>Eupercaria</taxon>
        <taxon>Perciformes</taxon>
        <taxon>Cottioidei</taxon>
        <taxon>Cottales</taxon>
        <taxon>Liparidae</taxon>
        <taxon>Liparis</taxon>
    </lineage>
</organism>
<evidence type="ECO:0000313" key="1">
    <source>
        <dbReference type="EMBL" id="TNN67271.1"/>
    </source>
</evidence>
<gene>
    <name evidence="1" type="ORF">EYF80_022520</name>
</gene>
<dbReference type="EMBL" id="SRLO01000206">
    <property type="protein sequence ID" value="TNN67271.1"/>
    <property type="molecule type" value="Genomic_DNA"/>
</dbReference>
<comment type="caution">
    <text evidence="1">The sequence shown here is derived from an EMBL/GenBank/DDBJ whole genome shotgun (WGS) entry which is preliminary data.</text>
</comment>
<dbReference type="Proteomes" id="UP000314294">
    <property type="component" value="Unassembled WGS sequence"/>
</dbReference>
<evidence type="ECO:0000313" key="2">
    <source>
        <dbReference type="Proteomes" id="UP000314294"/>
    </source>
</evidence>
<protein>
    <submittedName>
        <fullName evidence="1">Uncharacterized protein</fullName>
    </submittedName>
</protein>
<dbReference type="AlphaFoldDB" id="A0A4Z2HNX8"/>
<sequence>MVCQTPGSLTFTSSPNTSWSVFSPIMDGVSELRDDRDTSSHTHLIASDEVHPLKTKDTRVTLASYDPVGAGSIDTAELSESNGVHQFGVMLASEQVLVVSRFLLELVLSPAGCHPDQSPVLVGDPLTDIALY</sequence>
<name>A0A4Z2HNX8_9TELE</name>
<keyword evidence="2" id="KW-1185">Reference proteome</keyword>
<proteinExistence type="predicted"/>